<feature type="region of interest" description="Disordered" evidence="1">
    <location>
        <begin position="1"/>
        <end position="22"/>
    </location>
</feature>
<organism evidence="3">
    <name type="scientific">Daphnia magna</name>
    <dbReference type="NCBI Taxonomy" id="35525"/>
    <lineage>
        <taxon>Eukaryota</taxon>
        <taxon>Metazoa</taxon>
        <taxon>Ecdysozoa</taxon>
        <taxon>Arthropoda</taxon>
        <taxon>Crustacea</taxon>
        <taxon>Branchiopoda</taxon>
        <taxon>Diplostraca</taxon>
        <taxon>Cladocera</taxon>
        <taxon>Anomopoda</taxon>
        <taxon>Daphniidae</taxon>
        <taxon>Daphnia</taxon>
    </lineage>
</organism>
<keyword evidence="2" id="KW-1133">Transmembrane helix</keyword>
<protein>
    <submittedName>
        <fullName evidence="3">Uncharacterized protein</fullName>
    </submittedName>
</protein>
<reference evidence="3" key="1">
    <citation type="submission" date="2015-10" db="EMBL/GenBank/DDBJ databases">
        <title>EvidentialGene: Evidence-directed Construction of Complete mRNA Transcriptomes without Genomes.</title>
        <authorList>
            <person name="Gilbert D.G."/>
        </authorList>
    </citation>
    <scope>NUCLEOTIDE SEQUENCE</scope>
</reference>
<keyword evidence="2" id="KW-0472">Membrane</keyword>
<proteinExistence type="predicted"/>
<sequence>MEKSGNRARGSVSWTTSPGKRKRTVCCSGRCALQNFSVPRHSCFFSFVITNGCRVCLSFMFFLDTRLQDNWQETAKAIDTCRSADRYPLQLTKATVDTASKHPSASSSSPFFHSYFIYITVSLKVLFVVTAIPLGNTFPFRVLCTSFYNEYIAPNMMVC</sequence>
<evidence type="ECO:0000256" key="2">
    <source>
        <dbReference type="SAM" id="Phobius"/>
    </source>
</evidence>
<name>A0A0P5FLM1_9CRUS</name>
<dbReference type="AlphaFoldDB" id="A0A0P5FLM1"/>
<feature type="transmembrane region" description="Helical" evidence="2">
    <location>
        <begin position="115"/>
        <end position="134"/>
    </location>
</feature>
<feature type="transmembrane region" description="Helical" evidence="2">
    <location>
        <begin position="43"/>
        <end position="63"/>
    </location>
</feature>
<keyword evidence="2" id="KW-0812">Transmembrane</keyword>
<evidence type="ECO:0000313" key="3">
    <source>
        <dbReference type="EMBL" id="JAN73578.1"/>
    </source>
</evidence>
<evidence type="ECO:0000256" key="1">
    <source>
        <dbReference type="SAM" id="MobiDB-lite"/>
    </source>
</evidence>
<accession>A0A0P5FLM1</accession>
<dbReference type="EMBL" id="GDIQ01021159">
    <property type="protein sequence ID" value="JAN73578.1"/>
    <property type="molecule type" value="Transcribed_RNA"/>
</dbReference>